<dbReference type="Pfam" id="PF12911">
    <property type="entry name" value="OppC_N"/>
    <property type="match status" value="1"/>
</dbReference>
<dbReference type="InterPro" id="IPR000515">
    <property type="entry name" value="MetI-like"/>
</dbReference>
<gene>
    <name evidence="10" type="ORF">GOM49_02685</name>
</gene>
<dbReference type="SUPFAM" id="SSF161098">
    <property type="entry name" value="MetI-like"/>
    <property type="match status" value="1"/>
</dbReference>
<protein>
    <submittedName>
        <fullName evidence="10">ABC transporter permease subunit</fullName>
    </submittedName>
</protein>
<dbReference type="Gene3D" id="1.10.3720.10">
    <property type="entry name" value="MetI-like"/>
    <property type="match status" value="1"/>
</dbReference>
<dbReference type="PROSITE" id="PS50928">
    <property type="entry name" value="ABC_TM1"/>
    <property type="match status" value="1"/>
</dbReference>
<dbReference type="AlphaFoldDB" id="A0A6I6F6D6"/>
<sequence length="285" mass="30697">MREEKAASQFKEMWHMLIQNKAAVVGMIIIIVLILIAIFGKYIQPYDPNVGELSQSLQAPSKAHILGTDEQGRDIFSRIIDGTKISLRVGIMAVAFALSIGTVLGAVAGYYGKKIDMIIMRFMDIILAFPSMLLAIAFMAALGRGIDKAIIAISIVTIPEYARIVRGSILSIKESEFVQAARVIGNSDASIIFKHILPNVISPIVVRATLGISSAILDTAALGFLGLGVQPPAAEWGSMLGSGRTYFFNAPHIVVFPGIAITITVIAFNLFGDGLRDALDPKLRN</sequence>
<dbReference type="InterPro" id="IPR050366">
    <property type="entry name" value="BP-dependent_transpt_permease"/>
</dbReference>
<evidence type="ECO:0000256" key="1">
    <source>
        <dbReference type="ARBA" id="ARBA00004651"/>
    </source>
</evidence>
<keyword evidence="3" id="KW-1003">Cell membrane</keyword>
<comment type="similarity">
    <text evidence="7">Belongs to the binding-protein-dependent transport system permease family. OppBC subfamily.</text>
</comment>
<dbReference type="NCBIfam" id="NF045474">
    <property type="entry name" value="Opp2C"/>
    <property type="match status" value="1"/>
</dbReference>
<evidence type="ECO:0000256" key="2">
    <source>
        <dbReference type="ARBA" id="ARBA00022448"/>
    </source>
</evidence>
<dbReference type="PANTHER" id="PTHR43386:SF1">
    <property type="entry name" value="D,D-DIPEPTIDE TRANSPORT SYSTEM PERMEASE PROTEIN DDPC-RELATED"/>
    <property type="match status" value="1"/>
</dbReference>
<evidence type="ECO:0000256" key="7">
    <source>
        <dbReference type="ARBA" id="ARBA00024202"/>
    </source>
</evidence>
<evidence type="ECO:0000313" key="11">
    <source>
        <dbReference type="Proteomes" id="UP000422764"/>
    </source>
</evidence>
<evidence type="ECO:0000256" key="8">
    <source>
        <dbReference type="RuleBase" id="RU363032"/>
    </source>
</evidence>
<feature type="transmembrane region" description="Helical" evidence="8">
    <location>
        <begin position="122"/>
        <end position="143"/>
    </location>
</feature>
<reference evidence="10 11" key="1">
    <citation type="submission" date="2019-12" db="EMBL/GenBank/DDBJ databases">
        <title>Genome sequenceing of Clostridium bovifaecis.</title>
        <authorList>
            <person name="Yao Y."/>
        </authorList>
    </citation>
    <scope>NUCLEOTIDE SEQUENCE [LARGE SCALE GENOMIC DNA]</scope>
    <source>
        <strain evidence="10 11">BXX</strain>
    </source>
</reference>
<keyword evidence="4 8" id="KW-0812">Transmembrane</keyword>
<keyword evidence="11" id="KW-1185">Reference proteome</keyword>
<dbReference type="PANTHER" id="PTHR43386">
    <property type="entry name" value="OLIGOPEPTIDE TRANSPORT SYSTEM PERMEASE PROTEIN APPC"/>
    <property type="match status" value="1"/>
</dbReference>
<dbReference type="InterPro" id="IPR025966">
    <property type="entry name" value="OppC_N"/>
</dbReference>
<evidence type="ECO:0000259" key="9">
    <source>
        <dbReference type="PROSITE" id="PS50928"/>
    </source>
</evidence>
<feature type="domain" description="ABC transmembrane type-1" evidence="9">
    <location>
        <begin position="83"/>
        <end position="272"/>
    </location>
</feature>
<keyword evidence="6 8" id="KW-0472">Membrane</keyword>
<evidence type="ECO:0000256" key="4">
    <source>
        <dbReference type="ARBA" id="ARBA00022692"/>
    </source>
</evidence>
<accession>A0A6I6F6D6</accession>
<feature type="transmembrane region" description="Helical" evidence="8">
    <location>
        <begin position="246"/>
        <end position="272"/>
    </location>
</feature>
<proteinExistence type="inferred from homology"/>
<dbReference type="InterPro" id="IPR035906">
    <property type="entry name" value="MetI-like_sf"/>
</dbReference>
<keyword evidence="5 8" id="KW-1133">Transmembrane helix</keyword>
<feature type="transmembrane region" description="Helical" evidence="8">
    <location>
        <begin position="85"/>
        <end position="110"/>
    </location>
</feature>
<name>A0A6I6F6D6_9CLOT</name>
<dbReference type="Pfam" id="PF00528">
    <property type="entry name" value="BPD_transp_1"/>
    <property type="match status" value="1"/>
</dbReference>
<dbReference type="EMBL" id="CP046522">
    <property type="protein sequence ID" value="QGU96774.1"/>
    <property type="molecule type" value="Genomic_DNA"/>
</dbReference>
<dbReference type="GO" id="GO:0055085">
    <property type="term" value="P:transmembrane transport"/>
    <property type="evidence" value="ECO:0007669"/>
    <property type="project" value="InterPro"/>
</dbReference>
<dbReference type="InterPro" id="IPR053385">
    <property type="entry name" value="ABC_transport_permease"/>
</dbReference>
<dbReference type="Proteomes" id="UP000422764">
    <property type="component" value="Chromosome"/>
</dbReference>
<evidence type="ECO:0000313" key="10">
    <source>
        <dbReference type="EMBL" id="QGU96774.1"/>
    </source>
</evidence>
<keyword evidence="2 8" id="KW-0813">Transport</keyword>
<feature type="transmembrane region" description="Helical" evidence="8">
    <location>
        <begin position="21"/>
        <end position="43"/>
    </location>
</feature>
<organism evidence="10 11">
    <name type="scientific">Clostridium bovifaecis</name>
    <dbReference type="NCBI Taxonomy" id="2184719"/>
    <lineage>
        <taxon>Bacteria</taxon>
        <taxon>Bacillati</taxon>
        <taxon>Bacillota</taxon>
        <taxon>Clostridia</taxon>
        <taxon>Eubacteriales</taxon>
        <taxon>Clostridiaceae</taxon>
        <taxon>Clostridium</taxon>
    </lineage>
</organism>
<evidence type="ECO:0000256" key="5">
    <source>
        <dbReference type="ARBA" id="ARBA00022989"/>
    </source>
</evidence>
<evidence type="ECO:0000256" key="3">
    <source>
        <dbReference type="ARBA" id="ARBA00022475"/>
    </source>
</evidence>
<dbReference type="CDD" id="cd06261">
    <property type="entry name" value="TM_PBP2"/>
    <property type="match status" value="1"/>
</dbReference>
<comment type="subcellular location">
    <subcellularLocation>
        <location evidence="1 8">Cell membrane</location>
        <topology evidence="1 8">Multi-pass membrane protein</topology>
    </subcellularLocation>
</comment>
<dbReference type="GO" id="GO:0005886">
    <property type="term" value="C:plasma membrane"/>
    <property type="evidence" value="ECO:0007669"/>
    <property type="project" value="UniProtKB-SubCell"/>
</dbReference>
<evidence type="ECO:0000256" key="6">
    <source>
        <dbReference type="ARBA" id="ARBA00023136"/>
    </source>
</evidence>